<dbReference type="RefSeq" id="XP_026675271.1">
    <property type="nucleotide sequence ID" value="XM_026819470.1"/>
</dbReference>
<dbReference type="RefSeq" id="XP_017892019.1">
    <property type="nucleotide sequence ID" value="XM_018036530.2"/>
</dbReference>
<evidence type="ECO:0000256" key="2">
    <source>
        <dbReference type="ARBA" id="ARBA00023128"/>
    </source>
</evidence>
<dbReference type="KEGG" id="ccal:108632153"/>
<evidence type="ECO:0000313" key="9">
    <source>
        <dbReference type="RefSeq" id="XP_026675272.1"/>
    </source>
</evidence>
<keyword evidence="4" id="KW-1185">Reference proteome</keyword>
<name>A0AAJ7SBX5_9HYME</name>
<dbReference type="RefSeq" id="XP_026675272.1">
    <property type="nucleotide sequence ID" value="XM_026819471.1"/>
</dbReference>
<dbReference type="GO" id="GO:0005739">
    <property type="term" value="C:mitochondrion"/>
    <property type="evidence" value="ECO:0007669"/>
    <property type="project" value="UniProtKB-SubCell"/>
</dbReference>
<evidence type="ECO:0000313" key="5">
    <source>
        <dbReference type="RefSeq" id="XP_017892017.1"/>
    </source>
</evidence>
<protein>
    <submittedName>
        <fullName evidence="5 6">Cytochrome c oxidase assembly factor 6 homolog isoform X1</fullName>
    </submittedName>
</protein>
<reference evidence="5 6" key="1">
    <citation type="submission" date="2025-04" db="UniProtKB">
        <authorList>
            <consortium name="RefSeq"/>
        </authorList>
    </citation>
    <scope>IDENTIFICATION</scope>
    <source>
        <tissue evidence="5 6">Whole body</tissue>
    </source>
</reference>
<evidence type="ECO:0000313" key="8">
    <source>
        <dbReference type="RefSeq" id="XP_026675271.1"/>
    </source>
</evidence>
<evidence type="ECO:0000313" key="10">
    <source>
        <dbReference type="RefSeq" id="XP_026675273.1"/>
    </source>
</evidence>
<evidence type="ECO:0000313" key="4">
    <source>
        <dbReference type="Proteomes" id="UP000694925"/>
    </source>
</evidence>
<dbReference type="RefSeq" id="XP_026675273.1">
    <property type="nucleotide sequence ID" value="XM_026819472.1"/>
</dbReference>
<keyword evidence="2" id="KW-0496">Mitochondrion</keyword>
<dbReference type="Gene3D" id="1.10.10.140">
    <property type="entry name" value="Cytochrome c oxidase, subunit VIb"/>
    <property type="match status" value="1"/>
</dbReference>
<gene>
    <name evidence="5 6 7 8 9 10" type="primary">LOC108632153</name>
</gene>
<dbReference type="RefSeq" id="XP_017892017.1">
    <property type="nucleotide sequence ID" value="XM_018036528.2"/>
</dbReference>
<dbReference type="InterPro" id="IPR042289">
    <property type="entry name" value="COA6"/>
</dbReference>
<dbReference type="PANTHER" id="PTHR46690">
    <property type="entry name" value="CYTOCHROME C OXIDASE ASSEMBLY FACTOR 6 HOMOLOG"/>
    <property type="match status" value="1"/>
</dbReference>
<evidence type="ECO:0000313" key="7">
    <source>
        <dbReference type="RefSeq" id="XP_017892019.1"/>
    </source>
</evidence>
<organism evidence="4 10">
    <name type="scientific">Ceratina calcarata</name>
    <dbReference type="NCBI Taxonomy" id="156304"/>
    <lineage>
        <taxon>Eukaryota</taxon>
        <taxon>Metazoa</taxon>
        <taxon>Ecdysozoa</taxon>
        <taxon>Arthropoda</taxon>
        <taxon>Hexapoda</taxon>
        <taxon>Insecta</taxon>
        <taxon>Pterygota</taxon>
        <taxon>Neoptera</taxon>
        <taxon>Endopterygota</taxon>
        <taxon>Hymenoptera</taxon>
        <taxon>Apocrita</taxon>
        <taxon>Aculeata</taxon>
        <taxon>Apoidea</taxon>
        <taxon>Anthophila</taxon>
        <taxon>Apidae</taxon>
        <taxon>Ceratina</taxon>
        <taxon>Zadontomerus</taxon>
    </lineage>
</organism>
<dbReference type="RefSeq" id="XP_017892018.1">
    <property type="nucleotide sequence ID" value="XM_018036529.2"/>
</dbReference>
<sequence>MSFPSKVERAKCWSHRDEYWKCLDDGKTEAECKQFRDQYEKFCPALWVKHFDRKREYMKFKEQLEKEGTCRLDGSKADTSESTAQSSKAVFNFQTTNTNSYN</sequence>
<dbReference type="Pfam" id="PF02297">
    <property type="entry name" value="COX6B"/>
    <property type="match status" value="1"/>
</dbReference>
<dbReference type="InterPro" id="IPR036549">
    <property type="entry name" value="CX6/COA6-like_sf"/>
</dbReference>
<dbReference type="AlphaFoldDB" id="A0AAJ7SBX5"/>
<dbReference type="PANTHER" id="PTHR46690:SF1">
    <property type="entry name" value="CYTOCHROME C OXIDASE ASSEMBLY FACTOR 6 HOMOLOG"/>
    <property type="match status" value="1"/>
</dbReference>
<proteinExistence type="predicted"/>
<dbReference type="Proteomes" id="UP000694925">
    <property type="component" value="Unplaced"/>
</dbReference>
<dbReference type="GO" id="GO:0008535">
    <property type="term" value="P:respiratory chain complex IV assembly"/>
    <property type="evidence" value="ECO:0007669"/>
    <property type="project" value="InterPro"/>
</dbReference>
<dbReference type="SUPFAM" id="SSF47694">
    <property type="entry name" value="Cytochrome c oxidase subunit h"/>
    <property type="match status" value="1"/>
</dbReference>
<dbReference type="GO" id="GO:0042775">
    <property type="term" value="P:mitochondrial ATP synthesis coupled electron transport"/>
    <property type="evidence" value="ECO:0007669"/>
    <property type="project" value="TreeGrafter"/>
</dbReference>
<keyword evidence="3" id="KW-1015">Disulfide bond</keyword>
<dbReference type="InterPro" id="IPR048280">
    <property type="entry name" value="COX6B-like"/>
</dbReference>
<evidence type="ECO:0000313" key="6">
    <source>
        <dbReference type="RefSeq" id="XP_017892018.1"/>
    </source>
</evidence>
<comment type="subcellular location">
    <subcellularLocation>
        <location evidence="1">Mitochondrion</location>
    </subcellularLocation>
</comment>
<evidence type="ECO:0000256" key="1">
    <source>
        <dbReference type="ARBA" id="ARBA00004173"/>
    </source>
</evidence>
<accession>A0AAJ7SBX5</accession>
<dbReference type="GeneID" id="108632153"/>
<evidence type="ECO:0000256" key="3">
    <source>
        <dbReference type="ARBA" id="ARBA00023157"/>
    </source>
</evidence>